<dbReference type="AlphaFoldDB" id="A0A841AIC6"/>
<feature type="transmembrane region" description="Helical" evidence="1">
    <location>
        <begin position="358"/>
        <end position="376"/>
    </location>
</feature>
<evidence type="ECO:0000256" key="1">
    <source>
        <dbReference type="SAM" id="Phobius"/>
    </source>
</evidence>
<feature type="transmembrane region" description="Helical" evidence="1">
    <location>
        <begin position="164"/>
        <end position="186"/>
    </location>
</feature>
<accession>A0A841AIC6</accession>
<dbReference type="RefSeq" id="WP_184326246.1">
    <property type="nucleotide sequence ID" value="NZ_JACHLZ010000001.1"/>
</dbReference>
<feature type="transmembrane region" description="Helical" evidence="1">
    <location>
        <begin position="20"/>
        <end position="48"/>
    </location>
</feature>
<keyword evidence="3" id="KW-1185">Reference proteome</keyword>
<keyword evidence="1" id="KW-1133">Transmembrane helix</keyword>
<protein>
    <submittedName>
        <fullName evidence="2">Uncharacterized protein</fullName>
    </submittedName>
</protein>
<sequence length="460" mass="48140">MSELGSRIAESRWRYLRLGLLAALPLELAGALLFGLGGLVLLFVMALIGGFAGEEVLAGTEVGTTMDLVARASAGAALVLGAVGGLLMAFAGSLHGPAHAWALDRAAERTPPQEVPHPEQWRWGQEPTGSPYKYVAIAVLVVGGFFYLLWVAAGISSGDGADGIVLGGGLALALVAGGIPLTGRVMGGWQETRFRRAEEHWTEQHRIIAAGHVLTRAEVEARRAGLPPERHPAPTAKRLEQALFAILGPAAGVGLIALQLIFVIAYPDAERGPGGQVGERAELTEAAEQVVDLLAVIMAVCALLALLAFAGAVACDVVIHRAATRRFRAVLADPGAPLPEHASPVAELEPSTPPSLRVVQVLVGTAVGLGAALWFVDAIADQPDWQTYAAAGPALRAAAPLGAWLALAAFVVLLLTAVVGVWLHQREQPLRDAVVQRWPVRAEAAPKEESDEESEAETEG</sequence>
<comment type="caution">
    <text evidence="2">The sequence shown here is derived from an EMBL/GenBank/DDBJ whole genome shotgun (WGS) entry which is preliminary data.</text>
</comment>
<keyword evidence="1" id="KW-0812">Transmembrane</keyword>
<feature type="transmembrane region" description="Helical" evidence="1">
    <location>
        <begin position="132"/>
        <end position="152"/>
    </location>
</feature>
<dbReference type="EMBL" id="JACHLZ010000001">
    <property type="protein sequence ID" value="MBB5833020.1"/>
    <property type="molecule type" value="Genomic_DNA"/>
</dbReference>
<feature type="transmembrane region" description="Helical" evidence="1">
    <location>
        <begin position="401"/>
        <end position="423"/>
    </location>
</feature>
<proteinExistence type="predicted"/>
<organism evidence="2 3">
    <name type="scientific">Brachybacterium aquaticum</name>
    <dbReference type="NCBI Taxonomy" id="1432564"/>
    <lineage>
        <taxon>Bacteria</taxon>
        <taxon>Bacillati</taxon>
        <taxon>Actinomycetota</taxon>
        <taxon>Actinomycetes</taxon>
        <taxon>Micrococcales</taxon>
        <taxon>Dermabacteraceae</taxon>
        <taxon>Brachybacterium</taxon>
    </lineage>
</organism>
<evidence type="ECO:0000313" key="2">
    <source>
        <dbReference type="EMBL" id="MBB5833020.1"/>
    </source>
</evidence>
<reference evidence="2 3" key="1">
    <citation type="submission" date="2020-08" db="EMBL/GenBank/DDBJ databases">
        <title>Sequencing the genomes of 1000 actinobacteria strains.</title>
        <authorList>
            <person name="Klenk H.-P."/>
        </authorList>
    </citation>
    <scope>NUCLEOTIDE SEQUENCE [LARGE SCALE GENOMIC DNA]</scope>
    <source>
        <strain evidence="2 3">DSM 28796</strain>
    </source>
</reference>
<evidence type="ECO:0000313" key="3">
    <source>
        <dbReference type="Proteomes" id="UP000588158"/>
    </source>
</evidence>
<feature type="transmembrane region" description="Helical" evidence="1">
    <location>
        <begin position="293"/>
        <end position="319"/>
    </location>
</feature>
<feature type="transmembrane region" description="Helical" evidence="1">
    <location>
        <begin position="68"/>
        <end position="91"/>
    </location>
</feature>
<feature type="transmembrane region" description="Helical" evidence="1">
    <location>
        <begin position="242"/>
        <end position="266"/>
    </location>
</feature>
<name>A0A841AIC6_9MICO</name>
<gene>
    <name evidence="2" type="ORF">HNR70_002833</name>
</gene>
<keyword evidence="1" id="KW-0472">Membrane</keyword>
<dbReference type="Proteomes" id="UP000588158">
    <property type="component" value="Unassembled WGS sequence"/>
</dbReference>